<dbReference type="Gene3D" id="3.40.1350.10">
    <property type="match status" value="1"/>
</dbReference>
<evidence type="ECO:0000259" key="1">
    <source>
        <dbReference type="Pfam" id="PF08722"/>
    </source>
</evidence>
<name>A0ABX3HE06_PAEBO</name>
<accession>A0ABX3HE06</accession>
<keyword evidence="3" id="KW-1185">Reference proteome</keyword>
<dbReference type="Proteomes" id="UP000187412">
    <property type="component" value="Unassembled WGS sequence"/>
</dbReference>
<evidence type="ECO:0000313" key="3">
    <source>
        <dbReference type="Proteomes" id="UP000187412"/>
    </source>
</evidence>
<sequence length="228" mass="27203">MKHRQLPYSPIVMPRSKKYGNNYWNSIGPKVDRDVILYSDLEYDHWVRIETTPDVIEYCEQPLEITYVLNDKRHKTIFDMCELHKNGNRIFVEVKYEKDLKPTSRKYDVTMRQIEAQKEWCRLNNVQHEVRTEKNIRTGPFAIENRIKILKSITNQKTPCFLQDVAECIAYEKISLKHLCNKLMKLRVYDVFLACYWLYYQGRLKADIDSAILNLDMEVSKVEPDKDS</sequence>
<feature type="domain" description="TnsA endonuclease N-terminal" evidence="1">
    <location>
        <begin position="53"/>
        <end position="133"/>
    </location>
</feature>
<proteinExistence type="predicted"/>
<reference evidence="2 3" key="1">
    <citation type="submission" date="2016-10" db="EMBL/GenBank/DDBJ databases">
        <title>Paenibacillus species isolates.</title>
        <authorList>
            <person name="Beno S.M."/>
        </authorList>
    </citation>
    <scope>NUCLEOTIDE SEQUENCE [LARGE SCALE GENOMIC DNA]</scope>
    <source>
        <strain evidence="2 3">FSL H7-0744</strain>
    </source>
</reference>
<comment type="caution">
    <text evidence="2">The sequence shown here is derived from an EMBL/GenBank/DDBJ whole genome shotgun (WGS) entry which is preliminary data.</text>
</comment>
<organism evidence="2 3">
    <name type="scientific">Paenibacillus borealis</name>
    <dbReference type="NCBI Taxonomy" id="160799"/>
    <lineage>
        <taxon>Bacteria</taxon>
        <taxon>Bacillati</taxon>
        <taxon>Bacillota</taxon>
        <taxon>Bacilli</taxon>
        <taxon>Bacillales</taxon>
        <taxon>Paenibacillaceae</taxon>
        <taxon>Paenibacillus</taxon>
    </lineage>
</organism>
<dbReference type="InterPro" id="IPR011856">
    <property type="entry name" value="tRNA_endonuc-like_dom_sf"/>
</dbReference>
<dbReference type="EMBL" id="MPTB01000016">
    <property type="protein sequence ID" value="OMD47268.1"/>
    <property type="molecule type" value="Genomic_DNA"/>
</dbReference>
<evidence type="ECO:0000313" key="2">
    <source>
        <dbReference type="EMBL" id="OMD47268.1"/>
    </source>
</evidence>
<dbReference type="RefSeq" id="WP_076111093.1">
    <property type="nucleotide sequence ID" value="NZ_MPTB01000016.1"/>
</dbReference>
<dbReference type="Pfam" id="PF08722">
    <property type="entry name" value="Tn7_TnsA-like_N"/>
    <property type="match status" value="1"/>
</dbReference>
<protein>
    <recommendedName>
        <fullName evidence="1">TnsA endonuclease N-terminal domain-containing protein</fullName>
    </recommendedName>
</protein>
<dbReference type="InterPro" id="IPR014833">
    <property type="entry name" value="TnsA_N"/>
</dbReference>
<gene>
    <name evidence="2" type="ORF">BSK56_13880</name>
</gene>